<name>A0AAF0ZE88_SOLVR</name>
<dbReference type="InterPro" id="IPR036322">
    <property type="entry name" value="WD40_repeat_dom_sf"/>
</dbReference>
<protein>
    <submittedName>
        <fullName evidence="4">Uncharacterized protein</fullName>
    </submittedName>
</protein>
<gene>
    <name evidence="4" type="ORF">MTR67_031711</name>
</gene>
<dbReference type="InterPro" id="IPR001680">
    <property type="entry name" value="WD40_rpt"/>
</dbReference>
<dbReference type="InterPro" id="IPR015943">
    <property type="entry name" value="WD40/YVTN_repeat-like_dom_sf"/>
</dbReference>
<feature type="repeat" description="WD" evidence="3">
    <location>
        <begin position="56"/>
        <end position="97"/>
    </location>
</feature>
<accession>A0AAF0ZE88</accession>
<feature type="repeat" description="WD" evidence="3">
    <location>
        <begin position="261"/>
        <end position="305"/>
    </location>
</feature>
<dbReference type="SUPFAM" id="SSF50978">
    <property type="entry name" value="WD40 repeat-like"/>
    <property type="match status" value="1"/>
</dbReference>
<dbReference type="InterPro" id="IPR019775">
    <property type="entry name" value="WD40_repeat_CS"/>
</dbReference>
<dbReference type="InterPro" id="IPR051510">
    <property type="entry name" value="SKI8"/>
</dbReference>
<sequence length="388" mass="41876">MKLAPLDSIQNAHEDSLWTAAWVRSDGDKPALLLTGGLDETVRLWDPTKLTCLHTNTGHCLGVVSVTAHPNRRIAASASLDSFIRVFGVDTNNTIATLEAPPSEVWQLQFSPDFDRSLLRVVSLREDSAGPRQGVSRKCTTVNSGFTQSDGPQKLFAPTGFRIGFRSPTFIRIRLPINGSTLAAAGGGSSSVKLWDTTQWQLVATLSIPRQGGSQPSEKSGSKKFVLSVAWNTDGRLLACGSVDGTISVFDVARAKFLHFLEGHCMPVRSLVFSPSLHDSRILFSGSDDGHVHVYDAEGKTLLTSLSGHASWVLSVDVSPDGAAVATGSSDKTVKLWDLKMRAATQTLTNHTDQVWSVAFGPPSRIDVRSCMLASVSDDKSISFYQYS</sequence>
<evidence type="ECO:0000256" key="3">
    <source>
        <dbReference type="PROSITE-ProRule" id="PRU00221"/>
    </source>
</evidence>
<dbReference type="SMART" id="SM00320">
    <property type="entry name" value="WD40"/>
    <property type="match status" value="7"/>
</dbReference>
<evidence type="ECO:0000256" key="1">
    <source>
        <dbReference type="ARBA" id="ARBA00022574"/>
    </source>
</evidence>
<keyword evidence="5" id="KW-1185">Reference proteome</keyword>
<keyword evidence="2" id="KW-0677">Repeat</keyword>
<evidence type="ECO:0000256" key="2">
    <source>
        <dbReference type="ARBA" id="ARBA00022737"/>
    </source>
</evidence>
<keyword evidence="1 3" id="KW-0853">WD repeat</keyword>
<dbReference type="AlphaFoldDB" id="A0AAF0ZE88"/>
<dbReference type="InterPro" id="IPR020472">
    <property type="entry name" value="WD40_PAC1"/>
</dbReference>
<dbReference type="PANTHER" id="PTHR44090">
    <property type="entry name" value="WD REPEAT-CONTAINING PROTEIN 61"/>
    <property type="match status" value="1"/>
</dbReference>
<evidence type="ECO:0000313" key="4">
    <source>
        <dbReference type="EMBL" id="WMV38326.1"/>
    </source>
</evidence>
<dbReference type="CDD" id="cd00200">
    <property type="entry name" value="WD40"/>
    <property type="match status" value="1"/>
</dbReference>
<dbReference type="Proteomes" id="UP001234989">
    <property type="component" value="Chromosome 7"/>
</dbReference>
<proteinExistence type="predicted"/>
<feature type="repeat" description="WD" evidence="3">
    <location>
        <begin position="10"/>
        <end position="55"/>
    </location>
</feature>
<dbReference type="PRINTS" id="PR00320">
    <property type="entry name" value="GPROTEINBRPT"/>
</dbReference>
<evidence type="ECO:0000313" key="5">
    <source>
        <dbReference type="Proteomes" id="UP001234989"/>
    </source>
</evidence>
<dbReference type="PROSITE" id="PS50294">
    <property type="entry name" value="WD_REPEATS_REGION"/>
    <property type="match status" value="2"/>
</dbReference>
<dbReference type="GO" id="GO:0016593">
    <property type="term" value="C:Cdc73/Paf1 complex"/>
    <property type="evidence" value="ECO:0007669"/>
    <property type="project" value="TreeGrafter"/>
</dbReference>
<dbReference type="PROSITE" id="PS50082">
    <property type="entry name" value="WD_REPEATS_2"/>
    <property type="match status" value="5"/>
</dbReference>
<feature type="repeat" description="WD" evidence="3">
    <location>
        <begin position="306"/>
        <end position="347"/>
    </location>
</feature>
<feature type="repeat" description="WD" evidence="3">
    <location>
        <begin position="219"/>
        <end position="260"/>
    </location>
</feature>
<dbReference type="Pfam" id="PF00400">
    <property type="entry name" value="WD40"/>
    <property type="match status" value="6"/>
</dbReference>
<organism evidence="4 5">
    <name type="scientific">Solanum verrucosum</name>
    <dbReference type="NCBI Taxonomy" id="315347"/>
    <lineage>
        <taxon>Eukaryota</taxon>
        <taxon>Viridiplantae</taxon>
        <taxon>Streptophyta</taxon>
        <taxon>Embryophyta</taxon>
        <taxon>Tracheophyta</taxon>
        <taxon>Spermatophyta</taxon>
        <taxon>Magnoliopsida</taxon>
        <taxon>eudicotyledons</taxon>
        <taxon>Gunneridae</taxon>
        <taxon>Pentapetalae</taxon>
        <taxon>asterids</taxon>
        <taxon>lamiids</taxon>
        <taxon>Solanales</taxon>
        <taxon>Solanaceae</taxon>
        <taxon>Solanoideae</taxon>
        <taxon>Solaneae</taxon>
        <taxon>Solanum</taxon>
    </lineage>
</organism>
<dbReference type="Gene3D" id="2.130.10.10">
    <property type="entry name" value="YVTN repeat-like/Quinoprotein amine dehydrogenase"/>
    <property type="match status" value="2"/>
</dbReference>
<dbReference type="PROSITE" id="PS00678">
    <property type="entry name" value="WD_REPEATS_1"/>
    <property type="match status" value="1"/>
</dbReference>
<dbReference type="EMBL" id="CP133618">
    <property type="protein sequence ID" value="WMV38326.1"/>
    <property type="molecule type" value="Genomic_DNA"/>
</dbReference>
<dbReference type="PANTHER" id="PTHR44090:SF3">
    <property type="entry name" value="WD REPEAT-CONTAINING PROTEIN VIP3-LIKE"/>
    <property type="match status" value="1"/>
</dbReference>
<reference evidence="4" key="1">
    <citation type="submission" date="2023-08" db="EMBL/GenBank/DDBJ databases">
        <title>A de novo genome assembly of Solanum verrucosum Schlechtendal, a Mexican diploid species geographically isolated from the other diploid A-genome species in potato relatives.</title>
        <authorList>
            <person name="Hosaka K."/>
        </authorList>
    </citation>
    <scope>NUCLEOTIDE SEQUENCE</scope>
    <source>
        <tissue evidence="4">Young leaves</tissue>
    </source>
</reference>